<accession>A0ACD5H295</accession>
<protein>
    <submittedName>
        <fullName evidence="1">FecR domain-containing protein</fullName>
    </submittedName>
</protein>
<organism evidence="1 2">
    <name type="scientific">Desertifilum tharense IPPAS B-1220</name>
    <dbReference type="NCBI Taxonomy" id="1781255"/>
    <lineage>
        <taxon>Bacteria</taxon>
        <taxon>Bacillati</taxon>
        <taxon>Cyanobacteriota</taxon>
        <taxon>Cyanophyceae</taxon>
        <taxon>Desertifilales</taxon>
        <taxon>Desertifilaceae</taxon>
        <taxon>Desertifilum</taxon>
    </lineage>
</organism>
<dbReference type="Proteomes" id="UP000095472">
    <property type="component" value="Chromosome"/>
</dbReference>
<gene>
    <name evidence="1" type="ORF">BH720_018380</name>
</gene>
<evidence type="ECO:0000313" key="2">
    <source>
        <dbReference type="Proteomes" id="UP000095472"/>
    </source>
</evidence>
<name>A0ACD5H295_9CYAN</name>
<proteinExistence type="predicted"/>
<evidence type="ECO:0000313" key="1">
    <source>
        <dbReference type="EMBL" id="XPM66951.1"/>
    </source>
</evidence>
<dbReference type="EMBL" id="CP182909">
    <property type="protein sequence ID" value="XPM66951.1"/>
    <property type="molecule type" value="Genomic_DNA"/>
</dbReference>
<reference evidence="1 2" key="1">
    <citation type="journal article" date="2016" name="Genome Announc.">
        <title>Draft Genome Sequence of the Thermotolerant Cyanobacterium Desertifilum sp. IPPAS B-1220.</title>
        <authorList>
            <person name="Mironov K.S."/>
            <person name="Sinetova M.A."/>
            <person name="Bolatkhan K."/>
            <person name="Zayadan B.K."/>
            <person name="Ustinova V.V."/>
            <person name="Kupriyanova E.V."/>
            <person name="Skrypnik A.N."/>
            <person name="Gogoleva N.E."/>
            <person name="Gogolev Y.V."/>
            <person name="Los D.A."/>
        </authorList>
    </citation>
    <scope>NUCLEOTIDE SEQUENCE [LARGE SCALE GENOMIC DNA]</scope>
    <source>
        <strain evidence="1 2">IPPAS B-1220</strain>
    </source>
</reference>
<keyword evidence="2" id="KW-1185">Reference proteome</keyword>
<sequence length="87" mass="9309">MTGGQARFRVRRFNHPGSSLEIETPAGSSAVRGTEFGVSVHPDGKTGIATREGTNFSRSPKSIFAGGVPVKKCCSSPAYRLRENRSL</sequence>